<protein>
    <recommendedName>
        <fullName evidence="4">Cbb3-type cytochrome oxidase assembly protein CcoS</fullName>
    </recommendedName>
</protein>
<gene>
    <name evidence="2" type="ORF">AKJ09_07192</name>
</gene>
<feature type="transmembrane region" description="Helical" evidence="1">
    <location>
        <begin position="6"/>
        <end position="26"/>
    </location>
</feature>
<keyword evidence="1" id="KW-0812">Transmembrane</keyword>
<proteinExistence type="predicted"/>
<keyword evidence="1" id="KW-1133">Transmembrane helix</keyword>
<keyword evidence="1" id="KW-0472">Membrane</keyword>
<name>A0A0K1Q472_9BACT</name>
<dbReference type="AlphaFoldDB" id="A0A0K1Q472"/>
<evidence type="ECO:0000313" key="3">
    <source>
        <dbReference type="Proteomes" id="UP000064967"/>
    </source>
</evidence>
<keyword evidence="3" id="KW-1185">Reference proteome</keyword>
<sequence>MEILILQVFVSLVLVTGSVLLFVFTCRQRDFDHADRLALLPVTEADDEGKKS</sequence>
<reference evidence="2 3" key="1">
    <citation type="submission" date="2015-08" db="EMBL/GenBank/DDBJ databases">
        <authorList>
            <person name="Babu N.S."/>
            <person name="Beckwith C.J."/>
            <person name="Beseler K.G."/>
            <person name="Brison A."/>
            <person name="Carone J.V."/>
            <person name="Caskin T.P."/>
            <person name="Diamond M."/>
            <person name="Durham M.E."/>
            <person name="Foxe J.M."/>
            <person name="Go M."/>
            <person name="Henderson B.A."/>
            <person name="Jones I.B."/>
            <person name="McGettigan J.A."/>
            <person name="Micheletti S.J."/>
            <person name="Nasrallah M.E."/>
            <person name="Ortiz D."/>
            <person name="Piller C.R."/>
            <person name="Privatt S.R."/>
            <person name="Schneider S.L."/>
            <person name="Sharp S."/>
            <person name="Smith T.C."/>
            <person name="Stanton J.D."/>
            <person name="Ullery H.E."/>
            <person name="Wilson R.J."/>
            <person name="Serrano M.G."/>
            <person name="Buck G."/>
            <person name="Lee V."/>
            <person name="Wang Y."/>
            <person name="Carvalho R."/>
            <person name="Voegtly L."/>
            <person name="Shi R."/>
            <person name="Duckworth R."/>
            <person name="Johnson A."/>
            <person name="Loviza R."/>
            <person name="Walstead R."/>
            <person name="Shah Z."/>
            <person name="Kiflezghi M."/>
            <person name="Wade K."/>
            <person name="Ball S.L."/>
            <person name="Bradley K.W."/>
            <person name="Asai D.J."/>
            <person name="Bowman C.A."/>
            <person name="Russell D.A."/>
            <person name="Pope W.H."/>
            <person name="Jacobs-Sera D."/>
            <person name="Hendrix R.W."/>
            <person name="Hatfull G.F."/>
        </authorList>
    </citation>
    <scope>NUCLEOTIDE SEQUENCE [LARGE SCALE GENOMIC DNA]</scope>
    <source>
        <strain evidence="2 3">DSM 27648</strain>
    </source>
</reference>
<evidence type="ECO:0000256" key="1">
    <source>
        <dbReference type="SAM" id="Phobius"/>
    </source>
</evidence>
<dbReference type="Proteomes" id="UP000064967">
    <property type="component" value="Chromosome"/>
</dbReference>
<dbReference type="EMBL" id="CP012333">
    <property type="protein sequence ID" value="AKV00529.1"/>
    <property type="molecule type" value="Genomic_DNA"/>
</dbReference>
<evidence type="ECO:0000313" key="2">
    <source>
        <dbReference type="EMBL" id="AKV00529.1"/>
    </source>
</evidence>
<dbReference type="KEGG" id="llu:AKJ09_07192"/>
<organism evidence="2 3">
    <name type="scientific">Labilithrix luteola</name>
    <dbReference type="NCBI Taxonomy" id="1391654"/>
    <lineage>
        <taxon>Bacteria</taxon>
        <taxon>Pseudomonadati</taxon>
        <taxon>Myxococcota</taxon>
        <taxon>Polyangia</taxon>
        <taxon>Polyangiales</taxon>
        <taxon>Labilitrichaceae</taxon>
        <taxon>Labilithrix</taxon>
    </lineage>
</organism>
<accession>A0A0K1Q472</accession>
<dbReference type="RefSeq" id="WP_169928058.1">
    <property type="nucleotide sequence ID" value="NZ_CP012333.1"/>
</dbReference>
<evidence type="ECO:0008006" key="4">
    <source>
        <dbReference type="Google" id="ProtNLM"/>
    </source>
</evidence>